<dbReference type="Pfam" id="PF16071">
    <property type="entry name" value="DUF4812"/>
    <property type="match status" value="1"/>
</dbReference>
<organism evidence="3 4">
    <name type="scientific">Psylliodes chrysocephalus</name>
    <dbReference type="NCBI Taxonomy" id="3402493"/>
    <lineage>
        <taxon>Eukaryota</taxon>
        <taxon>Metazoa</taxon>
        <taxon>Ecdysozoa</taxon>
        <taxon>Arthropoda</taxon>
        <taxon>Hexapoda</taxon>
        <taxon>Insecta</taxon>
        <taxon>Pterygota</taxon>
        <taxon>Neoptera</taxon>
        <taxon>Endopterygota</taxon>
        <taxon>Coleoptera</taxon>
        <taxon>Polyphaga</taxon>
        <taxon>Cucujiformia</taxon>
        <taxon>Chrysomeloidea</taxon>
        <taxon>Chrysomelidae</taxon>
        <taxon>Galerucinae</taxon>
        <taxon>Alticini</taxon>
        <taxon>Psylliodes</taxon>
    </lineage>
</organism>
<reference evidence="3" key="1">
    <citation type="submission" date="2022-01" db="EMBL/GenBank/DDBJ databases">
        <authorList>
            <person name="King R."/>
        </authorList>
    </citation>
    <scope>NUCLEOTIDE SEQUENCE</scope>
</reference>
<sequence length="407" mass="46382">MLQTEVPRKASPATKKDRLFSPIINAISNFAMAKKLHRENLEHYPLPDTLTDAMYRKILLERQSKGEKGDEKPFATGIGWKAHSGYGPTRCTKLKIYRPKTSAPPKTDDLVSSFDRKWRFIRQAKVTPMDLAICWDLTPENPKDEPEKIKHLDGSNGSAAPAVFSLVHTPKEEEIEQKCDGIHACGPLFDHSEKGNEEKEYLFHRTKNTPPKSIHSSNSSDSKKRIKSAVDDKFSVCSKASDISIKSRAKSAYNINELNAGSHSSKDNNNNIDEKIHQSTPNLSECSLEKHCKKYNKICNKFCVACEMKGISLTDKRPKSVYKMAFKAGVPQQQKTVSNPCYTIKVPRPKEPYMVKNYVIDSLAAPFCLQKKKREDYPEHWRLATVYQHSYKPMYARKRPLMQTVFK</sequence>
<evidence type="ECO:0000313" key="4">
    <source>
        <dbReference type="Proteomes" id="UP001153636"/>
    </source>
</evidence>
<accession>A0A9P0D077</accession>
<evidence type="ECO:0000259" key="2">
    <source>
        <dbReference type="Pfam" id="PF16071"/>
    </source>
</evidence>
<evidence type="ECO:0000256" key="1">
    <source>
        <dbReference type="SAM" id="MobiDB-lite"/>
    </source>
</evidence>
<dbReference type="EMBL" id="OV651818">
    <property type="protein sequence ID" value="CAH1111524.1"/>
    <property type="molecule type" value="Genomic_DNA"/>
</dbReference>
<name>A0A9P0D077_9CUCU</name>
<feature type="region of interest" description="Disordered" evidence="1">
    <location>
        <begin position="204"/>
        <end position="225"/>
    </location>
</feature>
<gene>
    <name evidence="3" type="ORF">PSYICH_LOCUS11774</name>
</gene>
<dbReference type="AlphaFoldDB" id="A0A9P0D077"/>
<keyword evidence="4" id="KW-1185">Reference proteome</keyword>
<feature type="domain" description="DUF4812" evidence="2">
    <location>
        <begin position="345"/>
        <end position="407"/>
    </location>
</feature>
<proteinExistence type="predicted"/>
<dbReference type="InterPro" id="IPR032084">
    <property type="entry name" value="DUF4812"/>
</dbReference>
<protein>
    <recommendedName>
        <fullName evidence="2">DUF4812 domain-containing protein</fullName>
    </recommendedName>
</protein>
<dbReference type="OrthoDB" id="521617at2759"/>
<evidence type="ECO:0000313" key="3">
    <source>
        <dbReference type="EMBL" id="CAH1111524.1"/>
    </source>
</evidence>
<dbReference type="Proteomes" id="UP001153636">
    <property type="component" value="Chromosome 6"/>
</dbReference>